<dbReference type="Proteomes" id="UP000094580">
    <property type="component" value="Unassembled WGS sequence"/>
</dbReference>
<keyword evidence="3" id="KW-1185">Reference proteome</keyword>
<comment type="caution">
    <text evidence="2">The sequence shown here is derived from an EMBL/GenBank/DDBJ whole genome shotgun (WGS) entry which is preliminary data.</text>
</comment>
<dbReference type="RefSeq" id="WP_069032109.1">
    <property type="nucleotide sequence ID" value="NZ_MDKC01000001.1"/>
</dbReference>
<dbReference type="EMBL" id="MDKC01000001">
    <property type="protein sequence ID" value="ODG93930.1"/>
    <property type="molecule type" value="Genomic_DNA"/>
</dbReference>
<evidence type="ECO:0000313" key="3">
    <source>
        <dbReference type="Proteomes" id="UP000094580"/>
    </source>
</evidence>
<protein>
    <recommendedName>
        <fullName evidence="1">YtkA-like domain-containing protein</fullName>
    </recommendedName>
</protein>
<name>A0ABX2ZW05_9BACI</name>
<evidence type="ECO:0000259" key="1">
    <source>
        <dbReference type="Pfam" id="PF13115"/>
    </source>
</evidence>
<organism evidence="2 3">
    <name type="scientific">Gottfriedia luciferensis</name>
    <dbReference type="NCBI Taxonomy" id="178774"/>
    <lineage>
        <taxon>Bacteria</taxon>
        <taxon>Bacillati</taxon>
        <taxon>Bacillota</taxon>
        <taxon>Bacilli</taxon>
        <taxon>Bacillales</taxon>
        <taxon>Bacillaceae</taxon>
        <taxon>Gottfriedia</taxon>
    </lineage>
</organism>
<evidence type="ECO:0000313" key="2">
    <source>
        <dbReference type="EMBL" id="ODG93930.1"/>
    </source>
</evidence>
<proteinExistence type="predicted"/>
<reference evidence="2 3" key="1">
    <citation type="submission" date="2016-07" db="EMBL/GenBank/DDBJ databases">
        <authorList>
            <person name="Townsley L."/>
            <person name="Shank E.A."/>
        </authorList>
    </citation>
    <scope>NUCLEOTIDE SEQUENCE [LARGE SCALE GENOMIC DNA]</scope>
    <source>
        <strain evidence="2 3">CH01</strain>
    </source>
</reference>
<feature type="domain" description="YtkA-like" evidence="1">
    <location>
        <begin position="42"/>
        <end position="111"/>
    </location>
</feature>
<sequence length="126" mass="14641">MKKFFYIFITMLCILLICSGCGKKAEIKSSPFLDHIQLSINEKRLTNKKHTHVYQVNLVDSDGKEVDVDSINFKMEMKSMNHHVEASMKKINTGRYEVSLELPMEGTWSKQIIIKEGKNERKVTFK</sequence>
<dbReference type="InterPro" id="IPR032693">
    <property type="entry name" value="YtkA-like_dom"/>
</dbReference>
<accession>A0ABX2ZW05</accession>
<dbReference type="Pfam" id="PF13115">
    <property type="entry name" value="YtkA"/>
    <property type="match status" value="1"/>
</dbReference>
<gene>
    <name evidence="2" type="ORF">BED47_01800</name>
</gene>